<evidence type="ECO:0000256" key="2">
    <source>
        <dbReference type="SAM" id="MobiDB-lite"/>
    </source>
</evidence>
<dbReference type="Pfam" id="PF16823">
    <property type="entry name" value="tPilZ"/>
    <property type="match status" value="1"/>
</dbReference>
<feature type="region of interest" description="Disordered" evidence="2">
    <location>
        <begin position="1"/>
        <end position="22"/>
    </location>
</feature>
<dbReference type="EMBL" id="JZRZ01000018">
    <property type="protein sequence ID" value="KKD57222.1"/>
    <property type="molecule type" value="Genomic_DNA"/>
</dbReference>
<dbReference type="Proteomes" id="UP000243478">
    <property type="component" value="Unassembled WGS sequence"/>
</dbReference>
<feature type="coiled-coil region" evidence="1">
    <location>
        <begin position="67"/>
        <end position="94"/>
    </location>
</feature>
<evidence type="ECO:0000313" key="5">
    <source>
        <dbReference type="Proteomes" id="UP000243478"/>
    </source>
</evidence>
<organism evidence="4 5">
    <name type="scientific">Stenotrophomonas maltophilia</name>
    <name type="common">Pseudomonas maltophilia</name>
    <name type="synonym">Xanthomonas maltophilia</name>
    <dbReference type="NCBI Taxonomy" id="40324"/>
    <lineage>
        <taxon>Bacteria</taxon>
        <taxon>Pseudomonadati</taxon>
        <taxon>Pseudomonadota</taxon>
        <taxon>Gammaproteobacteria</taxon>
        <taxon>Lysobacterales</taxon>
        <taxon>Lysobacteraceae</taxon>
        <taxon>Stenotrophomonas</taxon>
        <taxon>Stenotrophomonas maltophilia group</taxon>
    </lineage>
</organism>
<reference evidence="4 5" key="1">
    <citation type="submission" date="2015-03" db="EMBL/GenBank/DDBJ databases">
        <title>Draft genome of Stenotrophomonas maltophila isolated from urine specimen.</title>
        <authorList>
            <person name="Murugan N."/>
            <person name="Malathi J."/>
            <person name="Umashankar V."/>
            <person name="Madhavan H."/>
        </authorList>
    </citation>
    <scope>NUCLEOTIDE SEQUENCE [LARGE SCALE GENOMIC DNA]</scope>
    <source>
        <strain evidence="4 5">JMNMN1</strain>
    </source>
</reference>
<evidence type="ECO:0000256" key="1">
    <source>
        <dbReference type="SAM" id="Coils"/>
    </source>
</evidence>
<proteinExistence type="predicted"/>
<name>A0A0F5ZPI5_STEMA</name>
<evidence type="ECO:0000313" key="4">
    <source>
        <dbReference type="EMBL" id="KKD57222.1"/>
    </source>
</evidence>
<feature type="domain" description="Cyclic di-GMP receptor atypical PilZ" evidence="3">
    <location>
        <begin position="57"/>
        <end position="199"/>
    </location>
</feature>
<accession>A0A0F5ZPI5</accession>
<evidence type="ECO:0000259" key="3">
    <source>
        <dbReference type="Pfam" id="PF16823"/>
    </source>
</evidence>
<keyword evidence="1" id="KW-0175">Coiled coil</keyword>
<dbReference type="AlphaFoldDB" id="A0A0F5ZPI5"/>
<comment type="caution">
    <text evidence="4">The sequence shown here is derived from an EMBL/GenBank/DDBJ whole genome shotgun (WGS) entry which is preliminary data.</text>
</comment>
<dbReference type="InterPro" id="IPR031800">
    <property type="entry name" value="PilZ_atypical"/>
</dbReference>
<dbReference type="PATRIC" id="fig|40324.63.peg.3626"/>
<protein>
    <recommendedName>
        <fullName evidence="3">Cyclic di-GMP receptor atypical PilZ domain-containing protein</fullName>
    </recommendedName>
</protein>
<sequence>MPTCRQNRWHDPTADNVAAPSRRSELFDETLSCELALPAEFQAGSGTGRTGSAEGLLRSLALVEDSRVDEHDDRNEASLQLQRLEAKLDLAMVLLGRLVRQQGQELTLRPVRWSRRGIRLQLGPRSGASPGQAGLVRLQPSDWLPDHIDLPVEVIAEAADGGGGHYLWLRFQRLGDGLEMAMERHLFRLHRRQVAEARRRAEPATITLGGQALARPFS</sequence>
<gene>
    <name evidence="4" type="ORF">VM57_09825</name>
</gene>